<accession>A0A2R8BHQ2</accession>
<protein>
    <recommendedName>
        <fullName evidence="1">GSCFA domain-containing protein</fullName>
    </recommendedName>
</protein>
<dbReference type="Pfam" id="PF08885">
    <property type="entry name" value="GSCFA"/>
    <property type="match status" value="1"/>
</dbReference>
<dbReference type="AlphaFoldDB" id="A0A2R8BHQ2"/>
<organism evidence="2 3">
    <name type="scientific">Ascidiaceihabitans donghaensis</name>
    <dbReference type="NCBI Taxonomy" id="1510460"/>
    <lineage>
        <taxon>Bacteria</taxon>
        <taxon>Pseudomonadati</taxon>
        <taxon>Pseudomonadota</taxon>
        <taxon>Alphaproteobacteria</taxon>
        <taxon>Rhodobacterales</taxon>
        <taxon>Paracoccaceae</taxon>
        <taxon>Ascidiaceihabitans</taxon>
    </lineage>
</organism>
<name>A0A2R8BHQ2_9RHOB</name>
<evidence type="ECO:0000313" key="2">
    <source>
        <dbReference type="EMBL" id="SPH22549.1"/>
    </source>
</evidence>
<dbReference type="RefSeq" id="WP_181364518.1">
    <property type="nucleotide sequence ID" value="NZ_OMOR01000001.1"/>
</dbReference>
<reference evidence="2 3" key="1">
    <citation type="submission" date="2018-03" db="EMBL/GenBank/DDBJ databases">
        <authorList>
            <person name="Keele B.F."/>
        </authorList>
    </citation>
    <scope>NUCLEOTIDE SEQUENCE [LARGE SCALE GENOMIC DNA]</scope>
    <source>
        <strain evidence="2 3">CECT 8599</strain>
    </source>
</reference>
<evidence type="ECO:0000313" key="3">
    <source>
        <dbReference type="Proteomes" id="UP000244880"/>
    </source>
</evidence>
<dbReference type="InterPro" id="IPR014982">
    <property type="entry name" value="GSCFA"/>
</dbReference>
<dbReference type="Proteomes" id="UP000244880">
    <property type="component" value="Unassembled WGS sequence"/>
</dbReference>
<keyword evidence="3" id="KW-1185">Reference proteome</keyword>
<feature type="domain" description="GSCFA" evidence="1">
    <location>
        <begin position="40"/>
        <end position="309"/>
    </location>
</feature>
<sequence length="346" mass="38475">MPNPYSGRPAHTFWKRAVSDRHFSDLDNIIPRIEGLDTAKIATAGSCFAQHIGHNLKIRGLNYMDMEAPSKLLSDAAAAKLGYGIYSCRYGNIYTSRQLLQLVREAFGDAKPLDTIWEKGGRFYDALRPSIEEGGFGSVAEVRVLRERHLRRVRRMFETMDVFVFTLGLTETWASTQDGTVYPTAPGVVAGNYDPALYEFVNLRFSEVMADMEAARARIHQSNPSARFLLTVSPVGLAATATENHVLTATTHSKSVLRAVAGELSATHDDVTYFPSYEIIVGQPSRHSLYEPDLREVSAFGVREVMRQFFEVNKIGQAAGPASEEIDSDFGYEQCDDALLTKEFAE</sequence>
<dbReference type="EMBL" id="OMOR01000001">
    <property type="protein sequence ID" value="SPH22549.1"/>
    <property type="molecule type" value="Genomic_DNA"/>
</dbReference>
<proteinExistence type="predicted"/>
<evidence type="ECO:0000259" key="1">
    <source>
        <dbReference type="Pfam" id="PF08885"/>
    </source>
</evidence>
<gene>
    <name evidence="2" type="ORF">ASD8599_03291</name>
</gene>